<sequence length="145" mass="16722">MIYTDITKKAMNIAYNYHKDMVDKGGVPYIFHCFFVAEGMKDEKTKVVALLHDILEDTSVTAKELINEGIPKDIVDAVTCLARDKNVEYMDYIKNVNKNPLARQVKIRDLIHNSDLTRLSVVTEKDLIRVKKYKTALEILRCEDK</sequence>
<evidence type="ECO:0000313" key="1">
    <source>
        <dbReference type="EMBL" id="MBO8433708.1"/>
    </source>
</evidence>
<evidence type="ECO:0000313" key="2">
    <source>
        <dbReference type="Proteomes" id="UP000823611"/>
    </source>
</evidence>
<reference evidence="1" key="2">
    <citation type="journal article" date="2021" name="PeerJ">
        <title>Extensive microbial diversity within the chicken gut microbiome revealed by metagenomics and culture.</title>
        <authorList>
            <person name="Gilroy R."/>
            <person name="Ravi A."/>
            <person name="Getino M."/>
            <person name="Pursley I."/>
            <person name="Horton D.L."/>
            <person name="Alikhan N.F."/>
            <person name="Baker D."/>
            <person name="Gharbi K."/>
            <person name="Hall N."/>
            <person name="Watson M."/>
            <person name="Adriaenssens E.M."/>
            <person name="Foster-Nyarko E."/>
            <person name="Jarju S."/>
            <person name="Secka A."/>
            <person name="Antonio M."/>
            <person name="Oren A."/>
            <person name="Chaudhuri R.R."/>
            <person name="La Ragione R."/>
            <person name="Hildebrand F."/>
            <person name="Pallen M.J."/>
        </authorList>
    </citation>
    <scope>NUCLEOTIDE SEQUENCE</scope>
    <source>
        <strain evidence="1">F6-4510</strain>
    </source>
</reference>
<gene>
    <name evidence="1" type="ORF">IAC55_00115</name>
</gene>
<organism evidence="1 2">
    <name type="scientific">Candidatus Fimicola merdigallinarum</name>
    <dbReference type="NCBI Taxonomy" id="2840819"/>
    <lineage>
        <taxon>Bacteria</taxon>
        <taxon>Bacillati</taxon>
        <taxon>Bacillota</taxon>
        <taxon>Clostridia</taxon>
        <taxon>Lachnospirales</taxon>
        <taxon>Lachnospiraceae</taxon>
        <taxon>Lachnospiraceae incertae sedis</taxon>
        <taxon>Candidatus Fimicola</taxon>
    </lineage>
</organism>
<name>A0A9D9DVY3_9FIRM</name>
<protein>
    <submittedName>
        <fullName evidence="1">GTP pyrophosphokinase</fullName>
    </submittedName>
</protein>
<comment type="caution">
    <text evidence="1">The sequence shown here is derived from an EMBL/GenBank/DDBJ whole genome shotgun (WGS) entry which is preliminary data.</text>
</comment>
<accession>A0A9D9DVY3</accession>
<dbReference type="Gene3D" id="1.10.3210.10">
    <property type="entry name" value="Hypothetical protein af1432"/>
    <property type="match status" value="1"/>
</dbReference>
<reference evidence="1" key="1">
    <citation type="submission" date="2020-10" db="EMBL/GenBank/DDBJ databases">
        <authorList>
            <person name="Gilroy R."/>
        </authorList>
    </citation>
    <scope>NUCLEOTIDE SEQUENCE</scope>
    <source>
        <strain evidence="1">F6-4510</strain>
    </source>
</reference>
<dbReference type="SUPFAM" id="SSF109604">
    <property type="entry name" value="HD-domain/PDEase-like"/>
    <property type="match status" value="1"/>
</dbReference>
<dbReference type="EMBL" id="JADIMX010000004">
    <property type="protein sequence ID" value="MBO8433708.1"/>
    <property type="molecule type" value="Genomic_DNA"/>
</dbReference>
<dbReference type="Proteomes" id="UP000823611">
    <property type="component" value="Unassembled WGS sequence"/>
</dbReference>
<dbReference type="AlphaFoldDB" id="A0A9D9DVY3"/>
<proteinExistence type="predicted"/>